<evidence type="ECO:0000313" key="3">
    <source>
        <dbReference type="EMBL" id="MCX2839858.1"/>
    </source>
</evidence>
<dbReference type="InterPro" id="IPR013597">
    <property type="entry name" value="Mat_intron_G2"/>
</dbReference>
<dbReference type="GO" id="GO:0003964">
    <property type="term" value="F:RNA-directed DNA polymerase activity"/>
    <property type="evidence" value="ECO:0007669"/>
    <property type="project" value="UniProtKB-KW"/>
</dbReference>
<dbReference type="NCBIfam" id="TIGR04416">
    <property type="entry name" value="group_II_RT_mat"/>
    <property type="match status" value="1"/>
</dbReference>
<name>A0A9X3I2V0_9FLAO</name>
<keyword evidence="4" id="KW-1185">Reference proteome</keyword>
<comment type="similarity">
    <text evidence="1">Belongs to the bacterial reverse transcriptase family.</text>
</comment>
<dbReference type="SUPFAM" id="SSF56672">
    <property type="entry name" value="DNA/RNA polymerases"/>
    <property type="match status" value="1"/>
</dbReference>
<keyword evidence="3" id="KW-0548">Nucleotidyltransferase</keyword>
<dbReference type="Proteomes" id="UP001148482">
    <property type="component" value="Unassembled WGS sequence"/>
</dbReference>
<reference evidence="3" key="1">
    <citation type="submission" date="2022-11" db="EMBL/GenBank/DDBJ databases">
        <title>Salinimicrobium profundisediminis sp. nov., isolated from deep-sea sediment of the Mariana Trench.</title>
        <authorList>
            <person name="Fu H."/>
        </authorList>
    </citation>
    <scope>NUCLEOTIDE SEQUENCE</scope>
    <source>
        <strain evidence="3">MT39</strain>
    </source>
</reference>
<evidence type="ECO:0000313" key="4">
    <source>
        <dbReference type="Proteomes" id="UP001148482"/>
    </source>
</evidence>
<dbReference type="PANTHER" id="PTHR34047">
    <property type="entry name" value="NUCLEAR INTRON MATURASE 1, MITOCHONDRIAL-RELATED"/>
    <property type="match status" value="1"/>
</dbReference>
<feature type="domain" description="Reverse transcriptase" evidence="2">
    <location>
        <begin position="63"/>
        <end position="290"/>
    </location>
</feature>
<gene>
    <name evidence="3" type="primary">ltrA</name>
    <name evidence="3" type="ORF">OQ279_17165</name>
</gene>
<dbReference type="PANTHER" id="PTHR34047:SF8">
    <property type="entry name" value="PROTEIN YKFC"/>
    <property type="match status" value="1"/>
</dbReference>
<proteinExistence type="inferred from homology"/>
<dbReference type="AlphaFoldDB" id="A0A9X3I2V0"/>
<sequence length="436" mass="51112">MKRTQTEHLFTREVISMLMERIMSRENLLNAIKRVEKNKGKHGVDEMPVTALRGHIMLNWSELRKSLFEGTYIPSPVRRVEIPKPDGKGKRKLGIPTVTDRFIQQAITQVLTRMYDPSFSECSFGFRPNRRAHQAVKLAQSYIEEGYRWVVDIDLEKFFDKVNHDRLMSKLAMRIKDNTLLKLIRRFLTSGVMEGGLVSPNLEGTPQGGPLSPLLSNIVLDELDKELERRGHRFVRYADDCNIYVKSKRAGERVMKAMTHFIERNLKLKVNKDKSAVDRPWKRKFLGFSFTSNLKPKVRISPQSVKRFKDKIRKLTSRRRSIAMEDRIHNLNQYLVGWVNYYHLADTRSVIAKLEGWLNRRLRMIRWKEWKLPQTKVKKLIKLGVSKGKAYEWGNTRKAYWRISKSPILHKTLGKAYWLSLGLKSISARYDLQRST</sequence>
<dbReference type="EMBL" id="JAPJDA010000048">
    <property type="protein sequence ID" value="MCX2839858.1"/>
    <property type="molecule type" value="Genomic_DNA"/>
</dbReference>
<dbReference type="InterPro" id="IPR043502">
    <property type="entry name" value="DNA/RNA_pol_sf"/>
</dbReference>
<accession>A0A9X3I2V0</accession>
<dbReference type="CDD" id="cd01651">
    <property type="entry name" value="RT_G2_intron"/>
    <property type="match status" value="1"/>
</dbReference>
<dbReference type="InterPro" id="IPR030931">
    <property type="entry name" value="Group_II_RT_mat"/>
</dbReference>
<dbReference type="Pfam" id="PF08388">
    <property type="entry name" value="GIIM"/>
    <property type="match status" value="1"/>
</dbReference>
<dbReference type="EC" id="2.7.7.49" evidence="3"/>
<organism evidence="3 4">
    <name type="scientific">Salinimicrobium profundisediminis</name>
    <dbReference type="NCBI Taxonomy" id="2994553"/>
    <lineage>
        <taxon>Bacteria</taxon>
        <taxon>Pseudomonadati</taxon>
        <taxon>Bacteroidota</taxon>
        <taxon>Flavobacteriia</taxon>
        <taxon>Flavobacteriales</taxon>
        <taxon>Flavobacteriaceae</taxon>
        <taxon>Salinimicrobium</taxon>
    </lineage>
</organism>
<evidence type="ECO:0000259" key="2">
    <source>
        <dbReference type="PROSITE" id="PS50878"/>
    </source>
</evidence>
<keyword evidence="3" id="KW-0695">RNA-directed DNA polymerase</keyword>
<dbReference type="InterPro" id="IPR000477">
    <property type="entry name" value="RT_dom"/>
</dbReference>
<protein>
    <submittedName>
        <fullName evidence="3">Group II intron reverse transcriptase/maturase</fullName>
        <ecNumber evidence="3">2.7.7.49</ecNumber>
    </submittedName>
</protein>
<keyword evidence="3" id="KW-0808">Transferase</keyword>
<dbReference type="InterPro" id="IPR051083">
    <property type="entry name" value="GrpII_Intron_Splice-Mob/Def"/>
</dbReference>
<dbReference type="PROSITE" id="PS50878">
    <property type="entry name" value="RT_POL"/>
    <property type="match status" value="1"/>
</dbReference>
<dbReference type="Pfam" id="PF00078">
    <property type="entry name" value="RVT_1"/>
    <property type="match status" value="1"/>
</dbReference>
<evidence type="ECO:0000256" key="1">
    <source>
        <dbReference type="ARBA" id="ARBA00034120"/>
    </source>
</evidence>
<comment type="caution">
    <text evidence="3">The sequence shown here is derived from an EMBL/GenBank/DDBJ whole genome shotgun (WGS) entry which is preliminary data.</text>
</comment>